<evidence type="ECO:0000313" key="3">
    <source>
        <dbReference type="Proteomes" id="UP000286287"/>
    </source>
</evidence>
<dbReference type="PROSITE" id="PS51257">
    <property type="entry name" value="PROKAR_LIPOPROTEIN"/>
    <property type="match status" value="1"/>
</dbReference>
<dbReference type="EMBL" id="QYUJ01000014">
    <property type="protein sequence ID" value="RJF73031.1"/>
    <property type="molecule type" value="Genomic_DNA"/>
</dbReference>
<comment type="caution">
    <text evidence="2">The sequence shown here is derived from an EMBL/GenBank/DDBJ whole genome shotgun (WGS) entry which is preliminary data.</text>
</comment>
<keyword evidence="1" id="KW-0732">Signal</keyword>
<reference evidence="2 3" key="1">
    <citation type="submission" date="2018-09" db="EMBL/GenBank/DDBJ databases">
        <authorList>
            <person name="Zhu H."/>
        </authorList>
    </citation>
    <scope>NUCLEOTIDE SEQUENCE [LARGE SCALE GENOMIC DNA]</scope>
    <source>
        <strain evidence="2 3">K2S05-167</strain>
    </source>
</reference>
<accession>A0A418VA80</accession>
<gene>
    <name evidence="2" type="ORF">D3875_17260</name>
</gene>
<evidence type="ECO:0000313" key="2">
    <source>
        <dbReference type="EMBL" id="RJF73031.1"/>
    </source>
</evidence>
<feature type="signal peptide" evidence="1">
    <location>
        <begin position="1"/>
        <end position="19"/>
    </location>
</feature>
<protein>
    <recommendedName>
        <fullName evidence="4">Lipoprotein</fullName>
    </recommendedName>
</protein>
<sequence>MPRISLSRSVFLAGSLLLAACTPRTTTPPAVYQAPKAEVMQAVTEIASSFAALPTYQSLVLWSKHSSASQLTLTSAVRIRADAQGAGVVDVNDERQITFSFQEKAGWTTVSVSQTGPVAQQVATVFQALDRRFVRVNQP</sequence>
<dbReference type="RefSeq" id="WP_119765735.1">
    <property type="nucleotide sequence ID" value="NZ_QYUJ01000014.1"/>
</dbReference>
<evidence type="ECO:0000256" key="1">
    <source>
        <dbReference type="SAM" id="SignalP"/>
    </source>
</evidence>
<proteinExistence type="predicted"/>
<dbReference type="Proteomes" id="UP000286287">
    <property type="component" value="Unassembled WGS sequence"/>
</dbReference>
<evidence type="ECO:0008006" key="4">
    <source>
        <dbReference type="Google" id="ProtNLM"/>
    </source>
</evidence>
<organism evidence="2 3">
    <name type="scientific">Deinococcus cavernae</name>
    <dbReference type="NCBI Taxonomy" id="2320857"/>
    <lineage>
        <taxon>Bacteria</taxon>
        <taxon>Thermotogati</taxon>
        <taxon>Deinococcota</taxon>
        <taxon>Deinococci</taxon>
        <taxon>Deinococcales</taxon>
        <taxon>Deinococcaceae</taxon>
        <taxon>Deinococcus</taxon>
    </lineage>
</organism>
<name>A0A418VA80_9DEIO</name>
<feature type="chain" id="PRO_5019374078" description="Lipoprotein" evidence="1">
    <location>
        <begin position="20"/>
        <end position="139"/>
    </location>
</feature>
<dbReference type="AlphaFoldDB" id="A0A418VA80"/>
<keyword evidence="3" id="KW-1185">Reference proteome</keyword>